<feature type="compositionally biased region" description="Basic and acidic residues" evidence="1">
    <location>
        <begin position="60"/>
        <end position="74"/>
    </location>
</feature>
<feature type="non-terminal residue" evidence="2">
    <location>
        <position position="427"/>
    </location>
</feature>
<dbReference type="Proteomes" id="UP000838878">
    <property type="component" value="Chromosome 8"/>
</dbReference>
<reference evidence="2" key="1">
    <citation type="submission" date="2021-12" db="EMBL/GenBank/DDBJ databases">
        <authorList>
            <person name="Martin H S."/>
        </authorList>
    </citation>
    <scope>NUCLEOTIDE SEQUENCE</scope>
</reference>
<evidence type="ECO:0000313" key="3">
    <source>
        <dbReference type="Proteomes" id="UP000838878"/>
    </source>
</evidence>
<sequence length="427" mass="49580">MENKSSSDSSISLDSLEVGNGKKSTLKAKTTKENVQTILVPFYEKDVLIKIPKLKKKIKQNVEKRNKNEDKLQESRSYLVNKDAQRSKKASYLEMFRKQFSTNHTEVHNNIDHTEIRSISPQVGDTPNESIGGESTNAINDFYNTEAYNEIYYEKVLNGELERYLNESFEQALNFDEDIMKLEDTFNNLRSVSEVSQPRRHVRRLIEPQIHNVRLGGLGPDMENIKPRLERARSLQRYSEKVRMENRVKIYKKGLEAKNETKVEAIDTRKNSSNKKSKQYNDTQNSYLVNKTLQDNSSIIKKVYHTKSKSADLFKKRDKEKEAKLKDVCNNESQKEGDPKRIKNHMKILSAKDRALRDNIDGRHLRAKSSAKTREIHMETKQNVPPVQINFLVNVGEVRPSSTLKSLEEKHRLYQEKVKSFTNTKNT</sequence>
<proteinExistence type="predicted"/>
<organism evidence="2 3">
    <name type="scientific">Brenthis ino</name>
    <name type="common">lesser marbled fritillary</name>
    <dbReference type="NCBI Taxonomy" id="405034"/>
    <lineage>
        <taxon>Eukaryota</taxon>
        <taxon>Metazoa</taxon>
        <taxon>Ecdysozoa</taxon>
        <taxon>Arthropoda</taxon>
        <taxon>Hexapoda</taxon>
        <taxon>Insecta</taxon>
        <taxon>Pterygota</taxon>
        <taxon>Neoptera</taxon>
        <taxon>Endopterygota</taxon>
        <taxon>Lepidoptera</taxon>
        <taxon>Glossata</taxon>
        <taxon>Ditrysia</taxon>
        <taxon>Papilionoidea</taxon>
        <taxon>Nymphalidae</taxon>
        <taxon>Heliconiinae</taxon>
        <taxon>Argynnini</taxon>
        <taxon>Brenthis</taxon>
    </lineage>
</organism>
<name>A0A8J9YGG7_9NEOP</name>
<evidence type="ECO:0000256" key="1">
    <source>
        <dbReference type="SAM" id="MobiDB-lite"/>
    </source>
</evidence>
<keyword evidence="3" id="KW-1185">Reference proteome</keyword>
<dbReference type="AlphaFoldDB" id="A0A8J9YGG7"/>
<gene>
    <name evidence="2" type="ORF">BINO364_LOCUS14982</name>
</gene>
<feature type="region of interest" description="Disordered" evidence="1">
    <location>
        <begin position="60"/>
        <end position="83"/>
    </location>
</feature>
<dbReference type="EMBL" id="OV170228">
    <property type="protein sequence ID" value="CAH0729944.1"/>
    <property type="molecule type" value="Genomic_DNA"/>
</dbReference>
<dbReference type="OrthoDB" id="6930811at2759"/>
<accession>A0A8J9YGG7</accession>
<evidence type="ECO:0000313" key="2">
    <source>
        <dbReference type="EMBL" id="CAH0729944.1"/>
    </source>
</evidence>
<protein>
    <submittedName>
        <fullName evidence="2">Uncharacterized protein</fullName>
    </submittedName>
</protein>